<dbReference type="PROSITE" id="PS00933">
    <property type="entry name" value="FGGY_KINASES_1"/>
    <property type="match status" value="1"/>
</dbReference>
<dbReference type="InterPro" id="IPR018485">
    <property type="entry name" value="FGGY_C"/>
</dbReference>
<dbReference type="Pfam" id="PF00370">
    <property type="entry name" value="FGGY_N"/>
    <property type="match status" value="1"/>
</dbReference>
<evidence type="ECO:0000256" key="2">
    <source>
        <dbReference type="ARBA" id="ARBA00009156"/>
    </source>
</evidence>
<comment type="function">
    <text evidence="9 10">Key enzyme in the regulation of glycerol uptake and metabolism. Catalyzes the phosphorylation of glycerol to yield sn-glycerol 3-phosphate.</text>
</comment>
<sequence>MNRVVPGGLVLAVDQGTTSTRALLVDADSRVVTAAQVEHRQHFPRPGWVEHDADEIWANTRTVIADTLDRAGRTPAELAAVGITNQRETVVVWDRRTGRPIHRAVVWQDTRTQELCRQLAGPAGPDRYRSRTGLPLSTYVSAPKIRWILDHVPGARRAAERGDLAAGTVDSWLVWNLTGGVDGGLHVTDVTNASRTMLMDLDTIRWDPDLAAELGVPLGVLPDIRASSGTVGRGHRDGPLPGVPVSGVLGDQQAALFGQARFAAGEAKSTFGTGAFVLLNTGAEPVPSRHGLITTVAYQCQGHEPVYALEGSVAVTGALVQWLRDNLGIIRRAEEVEVLARQVEDNGGVYVVPAFSGLFAPHWRPDARGTIVGLTRYADRRHIARAALEATALQTCDVLEAMRTDTGLDLRELPVDGGMAANDLLLQIQADQLGIPVVRPENVETSALGAAYAAGLAVGVWPDLDTLRRHWRAGAHFRPTRDLTWRLKQRDTWRAAVNRSLNWTGR</sequence>
<evidence type="ECO:0000256" key="8">
    <source>
        <dbReference type="ARBA" id="ARBA00052101"/>
    </source>
</evidence>
<dbReference type="AlphaFoldDB" id="A0A1C5K1W3"/>
<dbReference type="InterPro" id="IPR018484">
    <property type="entry name" value="FGGY_N"/>
</dbReference>
<keyword evidence="5 10" id="KW-0418">Kinase</keyword>
<dbReference type="GO" id="GO:0005524">
    <property type="term" value="F:ATP binding"/>
    <property type="evidence" value="ECO:0007669"/>
    <property type="project" value="UniProtKB-UniRule"/>
</dbReference>
<feature type="binding site" evidence="10">
    <location>
        <position position="273"/>
    </location>
    <ligand>
        <name>ADP</name>
        <dbReference type="ChEBI" id="CHEBI:456216"/>
    </ligand>
</feature>
<proteinExistence type="inferred from homology"/>
<name>A0A1C5K1W3_9ACTN</name>
<dbReference type="GO" id="GO:0004370">
    <property type="term" value="F:glycerol kinase activity"/>
    <property type="evidence" value="ECO:0007669"/>
    <property type="project" value="UniProtKB-UniRule"/>
</dbReference>
<dbReference type="OrthoDB" id="9805576at2"/>
<comment type="similarity">
    <text evidence="2 10 11">Belongs to the FGGY kinase family.</text>
</comment>
<dbReference type="PANTHER" id="PTHR10196">
    <property type="entry name" value="SUGAR KINASE"/>
    <property type="match status" value="1"/>
</dbReference>
<dbReference type="NCBIfam" id="TIGR01311">
    <property type="entry name" value="glycerol_kin"/>
    <property type="match status" value="1"/>
</dbReference>
<feature type="binding site" evidence="10">
    <location>
        <position position="418"/>
    </location>
    <ligand>
        <name>ADP</name>
        <dbReference type="ChEBI" id="CHEBI:456216"/>
    </ligand>
</feature>
<keyword evidence="4 10" id="KW-0547">Nucleotide-binding</keyword>
<dbReference type="InterPro" id="IPR018483">
    <property type="entry name" value="Carb_kinase_FGGY_CS"/>
</dbReference>
<comment type="activity regulation">
    <text evidence="10">Inhibited by fructose 1,6-bisphosphate (FBP).</text>
</comment>
<feature type="binding site" evidence="10">
    <location>
        <position position="139"/>
    </location>
    <ligand>
        <name>sn-glycerol 3-phosphate</name>
        <dbReference type="ChEBI" id="CHEBI:57597"/>
    </ligand>
</feature>
<dbReference type="Proteomes" id="UP000198215">
    <property type="component" value="Chromosome I"/>
</dbReference>
<dbReference type="PROSITE" id="PS00445">
    <property type="entry name" value="FGGY_KINASES_2"/>
    <property type="match status" value="1"/>
</dbReference>
<feature type="binding site" evidence="10">
    <location>
        <position position="87"/>
    </location>
    <ligand>
        <name>glycerol</name>
        <dbReference type="ChEBI" id="CHEBI:17754"/>
    </ligand>
</feature>
<evidence type="ECO:0000256" key="3">
    <source>
        <dbReference type="ARBA" id="ARBA00022679"/>
    </source>
</evidence>
<feature type="binding site" evidence="10">
    <location>
        <position position="17"/>
    </location>
    <ligand>
        <name>sn-glycerol 3-phosphate</name>
        <dbReference type="ChEBI" id="CHEBI:57597"/>
    </ligand>
</feature>
<keyword evidence="6 10" id="KW-0319">Glycerol metabolism</keyword>
<feature type="binding site" evidence="10">
    <location>
        <position position="87"/>
    </location>
    <ligand>
        <name>sn-glycerol 3-phosphate</name>
        <dbReference type="ChEBI" id="CHEBI:57597"/>
    </ligand>
</feature>
<dbReference type="Gene3D" id="3.30.420.40">
    <property type="match status" value="2"/>
</dbReference>
<evidence type="ECO:0000259" key="12">
    <source>
        <dbReference type="Pfam" id="PF00370"/>
    </source>
</evidence>
<evidence type="ECO:0000313" key="15">
    <source>
        <dbReference type="Proteomes" id="UP000198215"/>
    </source>
</evidence>
<feature type="binding site" evidence="10">
    <location>
        <position position="88"/>
    </location>
    <ligand>
        <name>glycerol</name>
        <dbReference type="ChEBI" id="CHEBI:17754"/>
    </ligand>
</feature>
<feature type="binding site" evidence="10">
    <location>
        <position position="88"/>
    </location>
    <ligand>
        <name>sn-glycerol 3-phosphate</name>
        <dbReference type="ChEBI" id="CHEBI:57597"/>
    </ligand>
</feature>
<feature type="binding site" evidence="10">
    <location>
        <position position="139"/>
    </location>
    <ligand>
        <name>glycerol</name>
        <dbReference type="ChEBI" id="CHEBI:17754"/>
    </ligand>
</feature>
<evidence type="ECO:0000256" key="11">
    <source>
        <dbReference type="RuleBase" id="RU003733"/>
    </source>
</evidence>
<evidence type="ECO:0000256" key="6">
    <source>
        <dbReference type="ARBA" id="ARBA00022798"/>
    </source>
</evidence>
<dbReference type="CDD" id="cd07769">
    <property type="entry name" value="ASKHA_NBD_FGGY_GK"/>
    <property type="match status" value="1"/>
</dbReference>
<feature type="binding site" evidence="10">
    <location>
        <position position="273"/>
    </location>
    <ligand>
        <name>ATP</name>
        <dbReference type="ChEBI" id="CHEBI:30616"/>
    </ligand>
</feature>
<feature type="binding site" evidence="10">
    <location>
        <position position="317"/>
    </location>
    <ligand>
        <name>ATP</name>
        <dbReference type="ChEBI" id="CHEBI:30616"/>
    </ligand>
</feature>
<evidence type="ECO:0000256" key="10">
    <source>
        <dbReference type="HAMAP-Rule" id="MF_00186"/>
    </source>
</evidence>
<feature type="binding site" evidence="10">
    <location>
        <position position="21"/>
    </location>
    <ligand>
        <name>ADP</name>
        <dbReference type="ChEBI" id="CHEBI:456216"/>
    </ligand>
</feature>
<accession>A0A1C5K1W3</accession>
<evidence type="ECO:0000256" key="5">
    <source>
        <dbReference type="ARBA" id="ARBA00022777"/>
    </source>
</evidence>
<dbReference type="GO" id="GO:0019563">
    <property type="term" value="P:glycerol catabolic process"/>
    <property type="evidence" value="ECO:0007669"/>
    <property type="project" value="UniProtKB-UniRule"/>
</dbReference>
<dbReference type="InterPro" id="IPR000577">
    <property type="entry name" value="Carb_kinase_FGGY"/>
</dbReference>
<protein>
    <recommendedName>
        <fullName evidence="10">Glycerol kinase</fullName>
        <ecNumber evidence="10">2.7.1.30</ecNumber>
    </recommendedName>
    <alternativeName>
        <fullName evidence="10">ATP:glycerol 3-phosphotransferase</fullName>
    </alternativeName>
    <alternativeName>
        <fullName evidence="10">Glycerokinase</fullName>
        <shortName evidence="10">GK</shortName>
    </alternativeName>
</protein>
<feature type="binding site" evidence="10">
    <location>
        <position position="17"/>
    </location>
    <ligand>
        <name>ATP</name>
        <dbReference type="ChEBI" id="CHEBI:30616"/>
    </ligand>
</feature>
<feature type="binding site" evidence="10">
    <location>
        <position position="251"/>
    </location>
    <ligand>
        <name>glycerol</name>
        <dbReference type="ChEBI" id="CHEBI:17754"/>
    </ligand>
</feature>
<feature type="binding site" evidence="10">
    <location>
        <position position="422"/>
    </location>
    <ligand>
        <name>ADP</name>
        <dbReference type="ChEBI" id="CHEBI:456216"/>
    </ligand>
</feature>
<feature type="binding site" evidence="10">
    <location>
        <position position="252"/>
    </location>
    <ligand>
        <name>glycerol</name>
        <dbReference type="ChEBI" id="CHEBI:17754"/>
    </ligand>
</feature>
<evidence type="ECO:0000256" key="1">
    <source>
        <dbReference type="ARBA" id="ARBA00005190"/>
    </source>
</evidence>
<feature type="binding site" evidence="10">
    <location>
        <position position="19"/>
    </location>
    <ligand>
        <name>ATP</name>
        <dbReference type="ChEBI" id="CHEBI:30616"/>
    </ligand>
</feature>
<feature type="domain" description="Carbohydrate kinase FGGY C-terminal" evidence="13">
    <location>
        <begin position="268"/>
        <end position="457"/>
    </location>
</feature>
<gene>
    <name evidence="10" type="primary">glpK</name>
    <name evidence="14" type="ORF">GA0070614_6010</name>
</gene>
<evidence type="ECO:0000313" key="14">
    <source>
        <dbReference type="EMBL" id="SCG76800.1"/>
    </source>
</evidence>
<dbReference type="HAMAP" id="MF_00186">
    <property type="entry name" value="Glycerol_kin"/>
    <property type="match status" value="1"/>
</dbReference>
<feature type="domain" description="Carbohydrate kinase FGGY N-terminal" evidence="12">
    <location>
        <begin position="10"/>
        <end position="258"/>
    </location>
</feature>
<reference evidence="15" key="1">
    <citation type="submission" date="2016-06" db="EMBL/GenBank/DDBJ databases">
        <authorList>
            <person name="Varghese N."/>
            <person name="Submissions Spin"/>
        </authorList>
    </citation>
    <scope>NUCLEOTIDE SEQUENCE [LARGE SCALE GENOMIC DNA]</scope>
    <source>
        <strain evidence="15">DSM 45161</strain>
    </source>
</reference>
<dbReference type="EC" id="2.7.1.30" evidence="10"/>
<dbReference type="GO" id="GO:0005829">
    <property type="term" value="C:cytosol"/>
    <property type="evidence" value="ECO:0007669"/>
    <property type="project" value="TreeGrafter"/>
</dbReference>
<keyword evidence="3 10" id="KW-0808">Transferase</keyword>
<feature type="binding site" evidence="10">
    <location>
        <position position="317"/>
    </location>
    <ligand>
        <name>ADP</name>
        <dbReference type="ChEBI" id="CHEBI:456216"/>
    </ligand>
</feature>
<feature type="binding site" evidence="10">
    <location>
        <position position="251"/>
    </location>
    <ligand>
        <name>sn-glycerol 3-phosphate</name>
        <dbReference type="ChEBI" id="CHEBI:57597"/>
    </ligand>
</feature>
<dbReference type="NCBIfam" id="NF000756">
    <property type="entry name" value="PRK00047.1"/>
    <property type="match status" value="1"/>
</dbReference>
<dbReference type="SUPFAM" id="SSF53067">
    <property type="entry name" value="Actin-like ATPase domain"/>
    <property type="match status" value="2"/>
</dbReference>
<dbReference type="PIRSF" id="PIRSF000538">
    <property type="entry name" value="GlpK"/>
    <property type="match status" value="1"/>
</dbReference>
<evidence type="ECO:0000256" key="7">
    <source>
        <dbReference type="ARBA" id="ARBA00022840"/>
    </source>
</evidence>
<dbReference type="InterPro" id="IPR005999">
    <property type="entry name" value="Glycerol_kin"/>
</dbReference>
<dbReference type="InterPro" id="IPR043129">
    <property type="entry name" value="ATPase_NBD"/>
</dbReference>
<comment type="pathway">
    <text evidence="1 10">Polyol metabolism; glycerol degradation via glycerol kinase pathway; sn-glycerol 3-phosphate from glycerol: step 1/1.</text>
</comment>
<keyword evidence="7 10" id="KW-0067">ATP-binding</keyword>
<dbReference type="FunFam" id="3.30.420.40:FF:000008">
    <property type="entry name" value="Glycerol kinase"/>
    <property type="match status" value="1"/>
</dbReference>
<feature type="binding site" evidence="10">
    <location>
        <position position="321"/>
    </location>
    <ligand>
        <name>ATP</name>
        <dbReference type="ChEBI" id="CHEBI:30616"/>
    </ligand>
</feature>
<organism evidence="14 15">
    <name type="scientific">Micromonospora coxensis</name>
    <dbReference type="NCBI Taxonomy" id="356852"/>
    <lineage>
        <taxon>Bacteria</taxon>
        <taxon>Bacillati</taxon>
        <taxon>Actinomycetota</taxon>
        <taxon>Actinomycetes</taxon>
        <taxon>Micromonosporales</taxon>
        <taxon>Micromonosporaceae</taxon>
        <taxon>Micromonospora</taxon>
    </lineage>
</organism>
<evidence type="ECO:0000256" key="4">
    <source>
        <dbReference type="ARBA" id="ARBA00022741"/>
    </source>
</evidence>
<dbReference type="GO" id="GO:0006072">
    <property type="term" value="P:glycerol-3-phosphate metabolic process"/>
    <property type="evidence" value="ECO:0007669"/>
    <property type="project" value="InterPro"/>
</dbReference>
<comment type="catalytic activity">
    <reaction evidence="8 10">
        <text>glycerol + ATP = sn-glycerol 3-phosphate + ADP + H(+)</text>
        <dbReference type="Rhea" id="RHEA:21644"/>
        <dbReference type="ChEBI" id="CHEBI:15378"/>
        <dbReference type="ChEBI" id="CHEBI:17754"/>
        <dbReference type="ChEBI" id="CHEBI:30616"/>
        <dbReference type="ChEBI" id="CHEBI:57597"/>
        <dbReference type="ChEBI" id="CHEBI:456216"/>
        <dbReference type="EC" id="2.7.1.30"/>
    </reaction>
</comment>
<keyword evidence="15" id="KW-1185">Reference proteome</keyword>
<feature type="binding site" evidence="10">
    <location>
        <position position="18"/>
    </location>
    <ligand>
        <name>ATP</name>
        <dbReference type="ChEBI" id="CHEBI:30616"/>
    </ligand>
</feature>
<dbReference type="FunFam" id="3.30.420.40:FF:000007">
    <property type="entry name" value="Glycerol kinase"/>
    <property type="match status" value="1"/>
</dbReference>
<dbReference type="EMBL" id="LT607753">
    <property type="protein sequence ID" value="SCG76800.1"/>
    <property type="molecule type" value="Genomic_DNA"/>
</dbReference>
<feature type="binding site" evidence="10">
    <location>
        <position position="17"/>
    </location>
    <ligand>
        <name>ADP</name>
        <dbReference type="ChEBI" id="CHEBI:456216"/>
    </ligand>
</feature>
<dbReference type="RefSeq" id="WP_088979033.1">
    <property type="nucleotide sequence ID" value="NZ_LT607753.1"/>
</dbReference>
<dbReference type="Pfam" id="PF02782">
    <property type="entry name" value="FGGY_C"/>
    <property type="match status" value="1"/>
</dbReference>
<feature type="binding site" evidence="10">
    <location>
        <position position="418"/>
    </location>
    <ligand>
        <name>ATP</name>
        <dbReference type="ChEBI" id="CHEBI:30616"/>
    </ligand>
</feature>
<evidence type="ECO:0000256" key="9">
    <source>
        <dbReference type="ARBA" id="ARBA00054633"/>
    </source>
</evidence>
<dbReference type="UniPathway" id="UPA00618">
    <property type="reaction ID" value="UER00672"/>
</dbReference>
<evidence type="ECO:0000259" key="13">
    <source>
        <dbReference type="Pfam" id="PF02782"/>
    </source>
</evidence>
<dbReference type="PANTHER" id="PTHR10196:SF69">
    <property type="entry name" value="GLYCEROL KINASE"/>
    <property type="match status" value="1"/>
</dbReference>